<dbReference type="OrthoDB" id="5898772at2759"/>
<accession>A0A2G5UB67</accession>
<evidence type="ECO:0000313" key="1">
    <source>
        <dbReference type="EMBL" id="PIC36581.1"/>
    </source>
</evidence>
<evidence type="ECO:0000313" key="2">
    <source>
        <dbReference type="Proteomes" id="UP000230233"/>
    </source>
</evidence>
<comment type="caution">
    <text evidence="1">The sequence shown here is derived from an EMBL/GenBank/DDBJ whole genome shotgun (WGS) entry which is preliminary data.</text>
</comment>
<sequence>MPPVSLTAFLNTRCPGWQSRSVDVVNRRLHHLGRHQISFNHRNRGPVTGIIQLVDASPYDSVFWFGRENRWLTVADYFLIRYGETVDGRVRRIAYVHNVYDEDEEVEEPSLFPIEFLSISA</sequence>
<dbReference type="AlphaFoldDB" id="A0A2G5UB67"/>
<proteinExistence type="predicted"/>
<dbReference type="Proteomes" id="UP000230233">
    <property type="component" value="Chromosome IV"/>
</dbReference>
<organism evidence="1 2">
    <name type="scientific">Caenorhabditis nigoni</name>
    <dbReference type="NCBI Taxonomy" id="1611254"/>
    <lineage>
        <taxon>Eukaryota</taxon>
        <taxon>Metazoa</taxon>
        <taxon>Ecdysozoa</taxon>
        <taxon>Nematoda</taxon>
        <taxon>Chromadorea</taxon>
        <taxon>Rhabditida</taxon>
        <taxon>Rhabditina</taxon>
        <taxon>Rhabditomorpha</taxon>
        <taxon>Rhabditoidea</taxon>
        <taxon>Rhabditidae</taxon>
        <taxon>Peloderinae</taxon>
        <taxon>Caenorhabditis</taxon>
    </lineage>
</organism>
<dbReference type="InterPro" id="IPR036085">
    <property type="entry name" value="PAZ_dom_sf"/>
</dbReference>
<name>A0A2G5UB67_9PELO</name>
<gene>
    <name evidence="1" type="primary">Cnig_chr_IV.g15515</name>
    <name evidence="1" type="ORF">B9Z55_015515</name>
</gene>
<dbReference type="SUPFAM" id="SSF101690">
    <property type="entry name" value="PAZ domain"/>
    <property type="match status" value="1"/>
</dbReference>
<protein>
    <recommendedName>
        <fullName evidence="3">PAZ domain-containing protein</fullName>
    </recommendedName>
</protein>
<evidence type="ECO:0008006" key="3">
    <source>
        <dbReference type="Google" id="ProtNLM"/>
    </source>
</evidence>
<dbReference type="EMBL" id="PDUG01000004">
    <property type="protein sequence ID" value="PIC36581.1"/>
    <property type="molecule type" value="Genomic_DNA"/>
</dbReference>
<reference evidence="2" key="1">
    <citation type="submission" date="2017-10" db="EMBL/GenBank/DDBJ databases">
        <title>Rapid genome shrinkage in a self-fertile nematode reveals novel sperm competition proteins.</title>
        <authorList>
            <person name="Yin D."/>
            <person name="Schwarz E.M."/>
            <person name="Thomas C.G."/>
            <person name="Felde R.L."/>
            <person name="Korf I.F."/>
            <person name="Cutter A.D."/>
            <person name="Schartner C.M."/>
            <person name="Ralston E.J."/>
            <person name="Meyer B.J."/>
            <person name="Haag E.S."/>
        </authorList>
    </citation>
    <scope>NUCLEOTIDE SEQUENCE [LARGE SCALE GENOMIC DNA]</scope>
    <source>
        <strain evidence="2">JU1422</strain>
    </source>
</reference>
<keyword evidence="2" id="KW-1185">Reference proteome</keyword>